<dbReference type="AlphaFoldDB" id="A0A2H0W2R7"/>
<dbReference type="PRINTS" id="PR01047">
    <property type="entry name" value="TRNASYNTHTHR"/>
</dbReference>
<reference evidence="16" key="1">
    <citation type="submission" date="2017-09" db="EMBL/GenBank/DDBJ databases">
        <title>Depth-based differentiation of microbial function through sediment-hosted aquifers and enrichment of novel symbionts in the deep terrestrial subsurface.</title>
        <authorList>
            <person name="Probst A.J."/>
            <person name="Ladd B."/>
            <person name="Jarett J.K."/>
            <person name="Geller-Mcgrath D.E."/>
            <person name="Sieber C.M.K."/>
            <person name="Emerson J.B."/>
            <person name="Anantharaman K."/>
            <person name="Thomas B.C."/>
            <person name="Malmstrom R."/>
            <person name="Stieglmeier M."/>
            <person name="Klingl A."/>
            <person name="Woyke T."/>
            <person name="Ryan C.M."/>
            <person name="Banfield J.F."/>
        </authorList>
    </citation>
    <scope>NUCLEOTIDE SEQUENCE [LARGE SCALE GENOMIC DNA]</scope>
</reference>
<keyword evidence="5 13" id="KW-0479">Metal-binding</keyword>
<dbReference type="PANTHER" id="PTHR11451:SF44">
    <property type="entry name" value="THREONINE--TRNA LIGASE, CHLOROPLASTIC_MITOCHONDRIAL 2"/>
    <property type="match status" value="1"/>
</dbReference>
<comment type="subunit">
    <text evidence="13">Homodimer.</text>
</comment>
<dbReference type="Gene3D" id="3.40.50.800">
    <property type="entry name" value="Anticodon-binding domain"/>
    <property type="match status" value="1"/>
</dbReference>
<dbReference type="PROSITE" id="PS50862">
    <property type="entry name" value="AA_TRNA_LIGASE_II"/>
    <property type="match status" value="1"/>
</dbReference>
<evidence type="ECO:0000256" key="7">
    <source>
        <dbReference type="ARBA" id="ARBA00022833"/>
    </source>
</evidence>
<comment type="similarity">
    <text evidence="1 13">Belongs to the class-II aminoacyl-tRNA synthetase family.</text>
</comment>
<feature type="binding site" evidence="13">
    <location>
        <position position="276"/>
    </location>
    <ligand>
        <name>Zn(2+)</name>
        <dbReference type="ChEBI" id="CHEBI:29105"/>
        <note>catalytic</note>
    </ligand>
</feature>
<dbReference type="EMBL" id="PEZZ01000001">
    <property type="protein sequence ID" value="PIS05638.1"/>
    <property type="molecule type" value="Genomic_DNA"/>
</dbReference>
<keyword evidence="4 13" id="KW-0436">Ligase</keyword>
<evidence type="ECO:0000256" key="11">
    <source>
        <dbReference type="ARBA" id="ARBA00023146"/>
    </source>
</evidence>
<evidence type="ECO:0000259" key="14">
    <source>
        <dbReference type="PROSITE" id="PS50862"/>
    </source>
</evidence>
<dbReference type="Gene3D" id="3.30.980.10">
    <property type="entry name" value="Threonyl-trna Synthetase, Chain A, domain 2"/>
    <property type="match status" value="1"/>
</dbReference>
<dbReference type="InterPro" id="IPR006195">
    <property type="entry name" value="aa-tRNA-synth_II"/>
</dbReference>
<evidence type="ECO:0000313" key="16">
    <source>
        <dbReference type="Proteomes" id="UP000230935"/>
    </source>
</evidence>
<comment type="catalytic activity">
    <reaction evidence="12 13">
        <text>tRNA(Thr) + L-threonine + ATP = L-threonyl-tRNA(Thr) + AMP + diphosphate + H(+)</text>
        <dbReference type="Rhea" id="RHEA:24624"/>
        <dbReference type="Rhea" id="RHEA-COMP:9670"/>
        <dbReference type="Rhea" id="RHEA-COMP:9704"/>
        <dbReference type="ChEBI" id="CHEBI:15378"/>
        <dbReference type="ChEBI" id="CHEBI:30616"/>
        <dbReference type="ChEBI" id="CHEBI:33019"/>
        <dbReference type="ChEBI" id="CHEBI:57926"/>
        <dbReference type="ChEBI" id="CHEBI:78442"/>
        <dbReference type="ChEBI" id="CHEBI:78534"/>
        <dbReference type="ChEBI" id="CHEBI:456215"/>
        <dbReference type="EC" id="6.1.1.3"/>
    </reaction>
</comment>
<comment type="cofactor">
    <cofactor evidence="13">
        <name>Zn(2+)</name>
        <dbReference type="ChEBI" id="CHEBI:29105"/>
    </cofactor>
    <text evidence="13">Binds 1 zinc ion per subunit.</text>
</comment>
<keyword evidence="6 13" id="KW-0547">Nucleotide-binding</keyword>
<comment type="subcellular location">
    <subcellularLocation>
        <location evidence="13">Cytoplasm</location>
    </subcellularLocation>
</comment>
<feature type="binding site" evidence="13">
    <location>
        <position position="456"/>
    </location>
    <ligand>
        <name>Zn(2+)</name>
        <dbReference type="ChEBI" id="CHEBI:29105"/>
        <note>catalytic</note>
    </ligand>
</feature>
<evidence type="ECO:0000313" key="15">
    <source>
        <dbReference type="EMBL" id="PIS05638.1"/>
    </source>
</evidence>
<dbReference type="InterPro" id="IPR012947">
    <property type="entry name" value="tRNA_SAD"/>
</dbReference>
<dbReference type="SMART" id="SM00863">
    <property type="entry name" value="tRNA_SAD"/>
    <property type="match status" value="1"/>
</dbReference>
<keyword evidence="8 13" id="KW-0067">ATP-binding</keyword>
<comment type="caution">
    <text evidence="15">The sequence shown here is derived from an EMBL/GenBank/DDBJ whole genome shotgun (WGS) entry which is preliminary data.</text>
</comment>
<dbReference type="InterPro" id="IPR047246">
    <property type="entry name" value="ThrRS_anticodon"/>
</dbReference>
<dbReference type="Pfam" id="PF03129">
    <property type="entry name" value="HGTP_anticodon"/>
    <property type="match status" value="1"/>
</dbReference>
<comment type="caution">
    <text evidence="13">Lacks conserved residue(s) required for the propagation of feature annotation.</text>
</comment>
<dbReference type="PANTHER" id="PTHR11451">
    <property type="entry name" value="THREONINE-TRNA LIGASE"/>
    <property type="match status" value="1"/>
</dbReference>
<organism evidence="15 16">
    <name type="scientific">Candidatus Buchananbacteria bacterium CG10_big_fil_rev_8_21_14_0_10_42_9</name>
    <dbReference type="NCBI Taxonomy" id="1974526"/>
    <lineage>
        <taxon>Bacteria</taxon>
        <taxon>Candidatus Buchananiibacteriota</taxon>
    </lineage>
</organism>
<dbReference type="InterPro" id="IPR033728">
    <property type="entry name" value="ThrRS_core"/>
</dbReference>
<gene>
    <name evidence="13" type="primary">thrS</name>
    <name evidence="15" type="ORF">COT81_00125</name>
</gene>
<dbReference type="GO" id="GO:0005524">
    <property type="term" value="F:ATP binding"/>
    <property type="evidence" value="ECO:0007669"/>
    <property type="project" value="UniProtKB-UniRule"/>
</dbReference>
<dbReference type="InterPro" id="IPR018163">
    <property type="entry name" value="Thr/Ala-tRNA-synth_IIc_edit"/>
</dbReference>
<dbReference type="FunFam" id="3.30.980.10:FF:000005">
    <property type="entry name" value="Threonyl-tRNA synthetase, mitochondrial"/>
    <property type="match status" value="1"/>
</dbReference>
<evidence type="ECO:0000256" key="2">
    <source>
        <dbReference type="ARBA" id="ARBA00022490"/>
    </source>
</evidence>
<dbReference type="InterPro" id="IPR045864">
    <property type="entry name" value="aa-tRNA-synth_II/BPL/LPL"/>
</dbReference>
<evidence type="ECO:0000256" key="4">
    <source>
        <dbReference type="ARBA" id="ARBA00022598"/>
    </source>
</evidence>
<dbReference type="InterPro" id="IPR036621">
    <property type="entry name" value="Anticodon-bd_dom_sf"/>
</dbReference>
<dbReference type="InterPro" id="IPR002314">
    <property type="entry name" value="aa-tRNA-synt_IIb"/>
</dbReference>
<dbReference type="GO" id="GO:0004829">
    <property type="term" value="F:threonine-tRNA ligase activity"/>
    <property type="evidence" value="ECO:0007669"/>
    <property type="project" value="UniProtKB-UniRule"/>
</dbReference>
<proteinExistence type="inferred from homology"/>
<keyword evidence="9 13" id="KW-0694">RNA-binding</keyword>
<keyword evidence="3 13" id="KW-0820">tRNA-binding</keyword>
<evidence type="ECO:0000256" key="8">
    <source>
        <dbReference type="ARBA" id="ARBA00022840"/>
    </source>
</evidence>
<dbReference type="SUPFAM" id="SSF55186">
    <property type="entry name" value="ThrRS/AlaRS common domain"/>
    <property type="match status" value="1"/>
</dbReference>
<dbReference type="GO" id="GO:0000049">
    <property type="term" value="F:tRNA binding"/>
    <property type="evidence" value="ECO:0007669"/>
    <property type="project" value="UniProtKB-KW"/>
</dbReference>
<dbReference type="GO" id="GO:0006435">
    <property type="term" value="P:threonyl-tRNA aminoacylation"/>
    <property type="evidence" value="ECO:0007669"/>
    <property type="project" value="UniProtKB-UniRule"/>
</dbReference>
<feature type="domain" description="Aminoacyl-transfer RNA synthetases class-II family profile" evidence="14">
    <location>
        <begin position="214"/>
        <end position="479"/>
    </location>
</feature>
<feature type="binding site" evidence="13">
    <location>
        <position position="327"/>
    </location>
    <ligand>
        <name>Zn(2+)</name>
        <dbReference type="ChEBI" id="CHEBI:29105"/>
        <note>catalytic</note>
    </ligand>
</feature>
<dbReference type="Pfam" id="PF07973">
    <property type="entry name" value="tRNA_SAD"/>
    <property type="match status" value="1"/>
</dbReference>
<evidence type="ECO:0000256" key="12">
    <source>
        <dbReference type="ARBA" id="ARBA00049515"/>
    </source>
</evidence>
<dbReference type="InterPro" id="IPR004154">
    <property type="entry name" value="Anticodon-bd"/>
</dbReference>
<keyword evidence="2 13" id="KW-0963">Cytoplasm</keyword>
<dbReference type="HAMAP" id="MF_00184">
    <property type="entry name" value="Thr_tRNA_synth"/>
    <property type="match status" value="1"/>
</dbReference>
<dbReference type="CDD" id="cd00771">
    <property type="entry name" value="ThrRS_core"/>
    <property type="match status" value="1"/>
</dbReference>
<sequence>MPKVKDSLEAKRHSMAHLLAAAVLELYPKAKPTIGPAIDDGFYYDFDFGGEVITEQDLAKIEKRMKKIAEQNHEITGETVSLKEAKKRVSGNEYKLELIDEFKKEGAKELSFYTLGKFIDLCRGNHAPNTKDLGSFHLHKLAGSYWRGDENNKMLTRIYGLGFATQKELDKHLAMLAEAKKRDHRKLGVELDLFTFSDLVGSGLPLFTPKGTILREEIKSFLLAEQKHYGYQPVWISHIAKRELYETSGHWQKFADEIFKVTGKSGAQFVLKPMNCPHHAQIYASRQRSYRDLPIRYSGITSMYRDEKPGQLMGLTRVRAITVDDGHNFCRLDQVKDEAKAIYEIIKEFFRPLNMPFRVQLSVRDMAHKEKYLGKDKDWDKAEQLLEDMLKEANLKYERVEGEAAFYGPKIDFMFTDAIGREWQLSTIQIDFNQPERFNLTYIDEQGKEQRPVIIHRAIAGSLERFLAVLIEHYAGAFPTWLAPVQIVVIPVGADHKAFAHGLAKEFIDHNLRVEVYDANETVGNKIRKAEQQNIPYMLVVGDKEMKSSKLHVRKRGEDKVKAIAKEAFLKSIRKEIDDRKSD</sequence>
<dbReference type="Pfam" id="PF00587">
    <property type="entry name" value="tRNA-synt_2b"/>
    <property type="match status" value="1"/>
</dbReference>
<dbReference type="InterPro" id="IPR002320">
    <property type="entry name" value="Thr-tRNA-ligase_IIa"/>
</dbReference>
<dbReference type="Gene3D" id="3.30.54.20">
    <property type="match status" value="1"/>
</dbReference>
<dbReference type="GO" id="GO:0005737">
    <property type="term" value="C:cytoplasm"/>
    <property type="evidence" value="ECO:0007669"/>
    <property type="project" value="UniProtKB-SubCell"/>
</dbReference>
<evidence type="ECO:0000256" key="10">
    <source>
        <dbReference type="ARBA" id="ARBA00022917"/>
    </source>
</evidence>
<evidence type="ECO:0000256" key="3">
    <source>
        <dbReference type="ARBA" id="ARBA00022555"/>
    </source>
</evidence>
<keyword evidence="11 13" id="KW-0030">Aminoacyl-tRNA synthetase</keyword>
<keyword evidence="7 13" id="KW-0862">Zinc</keyword>
<accession>A0A2H0W2R7</accession>
<dbReference type="SUPFAM" id="SSF52954">
    <property type="entry name" value="Class II aaRS ABD-related"/>
    <property type="match status" value="1"/>
</dbReference>
<dbReference type="NCBIfam" id="TIGR00418">
    <property type="entry name" value="thrS"/>
    <property type="match status" value="1"/>
</dbReference>
<dbReference type="FunFam" id="3.40.50.800:FF:000001">
    <property type="entry name" value="Threonine--tRNA ligase"/>
    <property type="match status" value="1"/>
</dbReference>
<dbReference type="Gene3D" id="3.30.930.10">
    <property type="entry name" value="Bira Bifunctional Protein, Domain 2"/>
    <property type="match status" value="1"/>
</dbReference>
<dbReference type="EC" id="6.1.1.3" evidence="13"/>
<dbReference type="GO" id="GO:0046872">
    <property type="term" value="F:metal ion binding"/>
    <property type="evidence" value="ECO:0007669"/>
    <property type="project" value="UniProtKB-KW"/>
</dbReference>
<keyword evidence="10 13" id="KW-0648">Protein biosynthesis</keyword>
<dbReference type="FunFam" id="3.30.930.10:FF:000002">
    <property type="entry name" value="Threonine--tRNA ligase"/>
    <property type="match status" value="1"/>
</dbReference>
<dbReference type="CDD" id="cd00860">
    <property type="entry name" value="ThrRS_anticodon"/>
    <property type="match status" value="1"/>
</dbReference>
<evidence type="ECO:0000256" key="6">
    <source>
        <dbReference type="ARBA" id="ARBA00022741"/>
    </source>
</evidence>
<evidence type="ECO:0000256" key="5">
    <source>
        <dbReference type="ARBA" id="ARBA00022723"/>
    </source>
</evidence>
<evidence type="ECO:0000256" key="9">
    <source>
        <dbReference type="ARBA" id="ARBA00022884"/>
    </source>
</evidence>
<evidence type="ECO:0000256" key="13">
    <source>
        <dbReference type="HAMAP-Rule" id="MF_00184"/>
    </source>
</evidence>
<protein>
    <recommendedName>
        <fullName evidence="13">Threonine--tRNA ligase</fullName>
        <ecNumber evidence="13">6.1.1.3</ecNumber>
    </recommendedName>
    <alternativeName>
        <fullName evidence="13">Threonyl-tRNA synthetase</fullName>
        <shortName evidence="13">ThrRS</shortName>
    </alternativeName>
</protein>
<dbReference type="SUPFAM" id="SSF55681">
    <property type="entry name" value="Class II aaRS and biotin synthetases"/>
    <property type="match status" value="1"/>
</dbReference>
<dbReference type="Proteomes" id="UP000230935">
    <property type="component" value="Unassembled WGS sequence"/>
</dbReference>
<name>A0A2H0W2R7_9BACT</name>
<evidence type="ECO:0000256" key="1">
    <source>
        <dbReference type="ARBA" id="ARBA00008226"/>
    </source>
</evidence>